<reference evidence="1 2" key="1">
    <citation type="journal article" date="2014" name="PLoS Genet.">
        <title>Analysis of the Phlebiopsis gigantea genome, transcriptome and secretome provides insight into its pioneer colonization strategies of wood.</title>
        <authorList>
            <person name="Hori C."/>
            <person name="Ishida T."/>
            <person name="Igarashi K."/>
            <person name="Samejima M."/>
            <person name="Suzuki H."/>
            <person name="Master E."/>
            <person name="Ferreira P."/>
            <person name="Ruiz-Duenas F.J."/>
            <person name="Held B."/>
            <person name="Canessa P."/>
            <person name="Larrondo L.F."/>
            <person name="Schmoll M."/>
            <person name="Druzhinina I.S."/>
            <person name="Kubicek C.P."/>
            <person name="Gaskell J.A."/>
            <person name="Kersten P."/>
            <person name="St John F."/>
            <person name="Glasner J."/>
            <person name="Sabat G."/>
            <person name="Splinter BonDurant S."/>
            <person name="Syed K."/>
            <person name="Yadav J."/>
            <person name="Mgbeahuruike A.C."/>
            <person name="Kovalchuk A."/>
            <person name="Asiegbu F.O."/>
            <person name="Lackner G."/>
            <person name="Hoffmeister D."/>
            <person name="Rencoret J."/>
            <person name="Gutierrez A."/>
            <person name="Sun H."/>
            <person name="Lindquist E."/>
            <person name="Barry K."/>
            <person name="Riley R."/>
            <person name="Grigoriev I.V."/>
            <person name="Henrissat B."/>
            <person name="Kues U."/>
            <person name="Berka R.M."/>
            <person name="Martinez A.T."/>
            <person name="Covert S.F."/>
            <person name="Blanchette R.A."/>
            <person name="Cullen D."/>
        </authorList>
    </citation>
    <scope>NUCLEOTIDE SEQUENCE [LARGE SCALE GENOMIC DNA]</scope>
    <source>
        <strain evidence="1 2">11061_1 CR5-6</strain>
    </source>
</reference>
<accession>A0A0C3S1K8</accession>
<dbReference type="AlphaFoldDB" id="A0A0C3S1K8"/>
<evidence type="ECO:0000313" key="1">
    <source>
        <dbReference type="EMBL" id="KIP09026.1"/>
    </source>
</evidence>
<evidence type="ECO:0000313" key="2">
    <source>
        <dbReference type="Proteomes" id="UP000053257"/>
    </source>
</evidence>
<gene>
    <name evidence="1" type="ORF">PHLGIDRAFT_116742</name>
</gene>
<name>A0A0C3S1K8_PHLG1</name>
<sequence>MDAFLYSKTSLGAPIVEWSSSSFSTHGAHAGRLLRHAHALHDGRRVTFLAGLDQFLGTTHPTEDQYETLLTGGLCEALVDCALDKELYENFNSKVKKMEYLLLIFSCLMALMDHSVTALVRPTKRALSTPSGRSIC</sequence>
<keyword evidence="2" id="KW-1185">Reference proteome</keyword>
<proteinExistence type="predicted"/>
<organism evidence="1 2">
    <name type="scientific">Phlebiopsis gigantea (strain 11061_1 CR5-6)</name>
    <name type="common">White-rot fungus</name>
    <name type="synonym">Peniophora gigantea</name>
    <dbReference type="NCBI Taxonomy" id="745531"/>
    <lineage>
        <taxon>Eukaryota</taxon>
        <taxon>Fungi</taxon>
        <taxon>Dikarya</taxon>
        <taxon>Basidiomycota</taxon>
        <taxon>Agaricomycotina</taxon>
        <taxon>Agaricomycetes</taxon>
        <taxon>Polyporales</taxon>
        <taxon>Phanerochaetaceae</taxon>
        <taxon>Phlebiopsis</taxon>
    </lineage>
</organism>
<dbReference type="EMBL" id="KN840471">
    <property type="protein sequence ID" value="KIP09026.1"/>
    <property type="molecule type" value="Genomic_DNA"/>
</dbReference>
<dbReference type="Proteomes" id="UP000053257">
    <property type="component" value="Unassembled WGS sequence"/>
</dbReference>
<dbReference type="HOGENOM" id="CLU_1876180_0_0_1"/>
<protein>
    <submittedName>
        <fullName evidence="1">Uncharacterized protein</fullName>
    </submittedName>
</protein>